<accession>A0ACB9Q993</accession>
<evidence type="ECO:0000313" key="1">
    <source>
        <dbReference type="EMBL" id="KAI4357351.1"/>
    </source>
</evidence>
<proteinExistence type="predicted"/>
<dbReference type="Proteomes" id="UP000828941">
    <property type="component" value="Chromosome 1"/>
</dbReference>
<evidence type="ECO:0000313" key="2">
    <source>
        <dbReference type="Proteomes" id="UP000828941"/>
    </source>
</evidence>
<dbReference type="EMBL" id="CM039426">
    <property type="protein sequence ID" value="KAI4357351.1"/>
    <property type="molecule type" value="Genomic_DNA"/>
</dbReference>
<protein>
    <submittedName>
        <fullName evidence="1">Uncharacterized protein</fullName>
    </submittedName>
</protein>
<sequence>MPNDWFKMDHDDCISLIRNPPKISKEDMLASIDPVKKLSMPKPKRILAELSLDTELSSESYGKGIIRCKFQDISYSNCKNLLAYASNYDKLWFTPSWVEIVVKELQSILKEYESKPGITDARLPLSISSAEQITNSSCCNSGEQYLRGLVNNQTGYVLGNGNGSYIVMTDCKISVYNRN</sequence>
<name>A0ACB9Q993_BAUVA</name>
<gene>
    <name evidence="1" type="ORF">L6164_001305</name>
</gene>
<reference evidence="1 2" key="1">
    <citation type="journal article" date="2022" name="DNA Res.">
        <title>Chromosomal-level genome assembly of the orchid tree Bauhinia variegata (Leguminosae; Cercidoideae) supports the allotetraploid origin hypothesis of Bauhinia.</title>
        <authorList>
            <person name="Zhong Y."/>
            <person name="Chen Y."/>
            <person name="Zheng D."/>
            <person name="Pang J."/>
            <person name="Liu Y."/>
            <person name="Luo S."/>
            <person name="Meng S."/>
            <person name="Qian L."/>
            <person name="Wei D."/>
            <person name="Dai S."/>
            <person name="Zhou R."/>
        </authorList>
    </citation>
    <scope>NUCLEOTIDE SEQUENCE [LARGE SCALE GENOMIC DNA]</scope>
    <source>
        <strain evidence="1">BV-YZ2020</strain>
    </source>
</reference>
<organism evidence="1 2">
    <name type="scientific">Bauhinia variegata</name>
    <name type="common">Purple orchid tree</name>
    <name type="synonym">Phanera variegata</name>
    <dbReference type="NCBI Taxonomy" id="167791"/>
    <lineage>
        <taxon>Eukaryota</taxon>
        <taxon>Viridiplantae</taxon>
        <taxon>Streptophyta</taxon>
        <taxon>Embryophyta</taxon>
        <taxon>Tracheophyta</taxon>
        <taxon>Spermatophyta</taxon>
        <taxon>Magnoliopsida</taxon>
        <taxon>eudicotyledons</taxon>
        <taxon>Gunneridae</taxon>
        <taxon>Pentapetalae</taxon>
        <taxon>rosids</taxon>
        <taxon>fabids</taxon>
        <taxon>Fabales</taxon>
        <taxon>Fabaceae</taxon>
        <taxon>Cercidoideae</taxon>
        <taxon>Cercideae</taxon>
        <taxon>Bauhiniinae</taxon>
        <taxon>Bauhinia</taxon>
    </lineage>
</organism>
<comment type="caution">
    <text evidence="1">The sequence shown here is derived from an EMBL/GenBank/DDBJ whole genome shotgun (WGS) entry which is preliminary data.</text>
</comment>
<keyword evidence="2" id="KW-1185">Reference proteome</keyword>